<comment type="subcellular location">
    <subcellularLocation>
        <location evidence="1">Endosome</location>
    </subcellularLocation>
</comment>
<feature type="region of interest" description="Disordered" evidence="7">
    <location>
        <begin position="191"/>
        <end position="226"/>
    </location>
</feature>
<dbReference type="PANTHER" id="PTHR22761">
    <property type="entry name" value="CHARGED MULTIVESICULAR BODY PROTEIN"/>
    <property type="match status" value="1"/>
</dbReference>
<reference evidence="8" key="1">
    <citation type="journal article" date="2021" name="IMA Fungus">
        <title>Genomic characterization of three marine fungi, including Emericellopsis atlantica sp. nov. with signatures of a generalist lifestyle and marine biomass degradation.</title>
        <authorList>
            <person name="Hagestad O.C."/>
            <person name="Hou L."/>
            <person name="Andersen J.H."/>
            <person name="Hansen E.H."/>
            <person name="Altermark B."/>
            <person name="Li C."/>
            <person name="Kuhnert E."/>
            <person name="Cox R.J."/>
            <person name="Crous P.W."/>
            <person name="Spatafora J.W."/>
            <person name="Lail K."/>
            <person name="Amirebrahimi M."/>
            <person name="Lipzen A."/>
            <person name="Pangilinan J."/>
            <person name="Andreopoulos W."/>
            <person name="Hayes R.D."/>
            <person name="Ng V."/>
            <person name="Grigoriev I.V."/>
            <person name="Jackson S.A."/>
            <person name="Sutton T.D.S."/>
            <person name="Dobson A.D.W."/>
            <person name="Rama T."/>
        </authorList>
    </citation>
    <scope>NUCLEOTIDE SEQUENCE</scope>
    <source>
        <strain evidence="8">TRa018bII</strain>
    </source>
</reference>
<evidence type="ECO:0000256" key="4">
    <source>
        <dbReference type="ARBA" id="ARBA00040017"/>
    </source>
</evidence>
<accession>A0A9P7YRM6</accession>
<dbReference type="OrthoDB" id="5592979at2759"/>
<dbReference type="EMBL" id="MU251375">
    <property type="protein sequence ID" value="KAG9238142.1"/>
    <property type="molecule type" value="Genomic_DNA"/>
</dbReference>
<comment type="caution">
    <text evidence="8">The sequence shown here is derived from an EMBL/GenBank/DDBJ whole genome shotgun (WGS) entry which is preliminary data.</text>
</comment>
<dbReference type="PANTHER" id="PTHR22761:SF10">
    <property type="entry name" value="GH13992P"/>
    <property type="match status" value="1"/>
</dbReference>
<evidence type="ECO:0000256" key="5">
    <source>
        <dbReference type="ARBA" id="ARBA00042586"/>
    </source>
</evidence>
<comment type="similarity">
    <text evidence="2">Belongs to the SNF7 family.</text>
</comment>
<keyword evidence="9" id="KW-1185">Reference proteome</keyword>
<evidence type="ECO:0000256" key="1">
    <source>
        <dbReference type="ARBA" id="ARBA00004177"/>
    </source>
</evidence>
<dbReference type="GO" id="GO:0009898">
    <property type="term" value="C:cytoplasmic side of plasma membrane"/>
    <property type="evidence" value="ECO:0007669"/>
    <property type="project" value="TreeGrafter"/>
</dbReference>
<keyword evidence="6" id="KW-0175">Coiled coil</keyword>
<feature type="region of interest" description="Disordered" evidence="7">
    <location>
        <begin position="1"/>
        <end position="20"/>
    </location>
</feature>
<dbReference type="GO" id="GO:0005771">
    <property type="term" value="C:multivesicular body"/>
    <property type="evidence" value="ECO:0007669"/>
    <property type="project" value="TreeGrafter"/>
</dbReference>
<dbReference type="Pfam" id="PF03357">
    <property type="entry name" value="Snf7"/>
    <property type="match status" value="1"/>
</dbReference>
<name>A0A9P7YRM6_9HELO</name>
<dbReference type="AlphaFoldDB" id="A0A9P7YRM6"/>
<evidence type="ECO:0000256" key="3">
    <source>
        <dbReference type="ARBA" id="ARBA00022753"/>
    </source>
</evidence>
<evidence type="ECO:0000256" key="2">
    <source>
        <dbReference type="ARBA" id="ARBA00006190"/>
    </source>
</evidence>
<evidence type="ECO:0000313" key="8">
    <source>
        <dbReference type="EMBL" id="KAG9238142.1"/>
    </source>
</evidence>
<feature type="compositionally biased region" description="Gly residues" evidence="7">
    <location>
        <begin position="1"/>
        <end position="12"/>
    </location>
</feature>
<proteinExistence type="inferred from homology"/>
<protein>
    <recommendedName>
        <fullName evidence="4">Vacuolar-sorting protein SNF7</fullName>
    </recommendedName>
    <alternativeName>
        <fullName evidence="5">Vacuolar protein-sorting-associated protein 32</fullName>
    </alternativeName>
</protein>
<feature type="coiled-coil region" evidence="6">
    <location>
        <begin position="24"/>
        <end position="97"/>
    </location>
</feature>
<evidence type="ECO:0000256" key="6">
    <source>
        <dbReference type="SAM" id="Coils"/>
    </source>
</evidence>
<organism evidence="8 9">
    <name type="scientific">Amylocarpus encephaloides</name>
    <dbReference type="NCBI Taxonomy" id="45428"/>
    <lineage>
        <taxon>Eukaryota</taxon>
        <taxon>Fungi</taxon>
        <taxon>Dikarya</taxon>
        <taxon>Ascomycota</taxon>
        <taxon>Pezizomycotina</taxon>
        <taxon>Leotiomycetes</taxon>
        <taxon>Helotiales</taxon>
        <taxon>Helotiales incertae sedis</taxon>
        <taxon>Amylocarpus</taxon>
    </lineage>
</organism>
<dbReference type="Proteomes" id="UP000824998">
    <property type="component" value="Unassembled WGS sequence"/>
</dbReference>
<dbReference type="GO" id="GO:0032511">
    <property type="term" value="P:late endosome to vacuole transport via multivesicular body sorting pathway"/>
    <property type="evidence" value="ECO:0007669"/>
    <property type="project" value="TreeGrafter"/>
</dbReference>
<dbReference type="GO" id="GO:0006900">
    <property type="term" value="P:vesicle budding from membrane"/>
    <property type="evidence" value="ECO:0007669"/>
    <property type="project" value="TreeGrafter"/>
</dbReference>
<dbReference type="Gene3D" id="1.10.287.1060">
    <property type="entry name" value="ESAT-6-like"/>
    <property type="match status" value="1"/>
</dbReference>
<evidence type="ECO:0000313" key="9">
    <source>
        <dbReference type="Proteomes" id="UP000824998"/>
    </source>
</evidence>
<gene>
    <name evidence="8" type="ORF">BJ875DRAFT_452048</name>
</gene>
<dbReference type="GO" id="GO:0000815">
    <property type="term" value="C:ESCRT III complex"/>
    <property type="evidence" value="ECO:0007669"/>
    <property type="project" value="TreeGrafter"/>
</dbReference>
<evidence type="ECO:0000256" key="7">
    <source>
        <dbReference type="SAM" id="MobiDB-lite"/>
    </source>
</evidence>
<dbReference type="InterPro" id="IPR005024">
    <property type="entry name" value="Snf7_fam"/>
</dbReference>
<dbReference type="Gene3D" id="6.10.250.1710">
    <property type="match status" value="1"/>
</dbReference>
<sequence length="226" mass="25225">MSGVWGWFGGQGAKSKKDSPKNAILGLRSQLEMLQKRERHLQNQMDEQDAIARKNVATNKNAAKAALRRKKQHEHTLEQTTAQIATLEQQVYSIEAANINRETLMAMEKAGKAMADIHGNLNIDKVDDTMEKLREQHALGEEIANAITSTPMGEPIDEGELDDELEALEQERLDGEMLRSGSVPVSDQVHRMPAAANTEIKSKQPARTAEEEEEEELQKLQAEMAM</sequence>
<keyword evidence="3" id="KW-0967">Endosome</keyword>